<feature type="transmembrane region" description="Helical" evidence="8">
    <location>
        <begin position="320"/>
        <end position="339"/>
    </location>
</feature>
<dbReference type="RefSeq" id="WP_115756065.1">
    <property type="nucleotide sequence ID" value="NZ_QFCQ01000059.1"/>
</dbReference>
<organism evidence="10 11">
    <name type="scientific">Paracoccus thiocyanatus</name>
    <dbReference type="NCBI Taxonomy" id="34006"/>
    <lineage>
        <taxon>Bacteria</taxon>
        <taxon>Pseudomonadati</taxon>
        <taxon>Pseudomonadota</taxon>
        <taxon>Alphaproteobacteria</taxon>
        <taxon>Rhodobacterales</taxon>
        <taxon>Paracoccaceae</taxon>
        <taxon>Paracoccus</taxon>
    </lineage>
</organism>
<evidence type="ECO:0000259" key="9">
    <source>
        <dbReference type="PROSITE" id="PS50850"/>
    </source>
</evidence>
<feature type="transmembrane region" description="Helical" evidence="8">
    <location>
        <begin position="89"/>
        <end position="118"/>
    </location>
</feature>
<dbReference type="InterPro" id="IPR005829">
    <property type="entry name" value="Sugar_transporter_CS"/>
</dbReference>
<keyword evidence="3" id="KW-1003">Cell membrane</keyword>
<dbReference type="SUPFAM" id="SSF103473">
    <property type="entry name" value="MFS general substrate transporter"/>
    <property type="match status" value="1"/>
</dbReference>
<dbReference type="InterPro" id="IPR036259">
    <property type="entry name" value="MFS_trans_sf"/>
</dbReference>
<feature type="transmembrane region" description="Helical" evidence="8">
    <location>
        <begin position="230"/>
        <end position="249"/>
    </location>
</feature>
<keyword evidence="6 8" id="KW-0472">Membrane</keyword>
<feature type="domain" description="Major facilitator superfamily (MFS) profile" evidence="9">
    <location>
        <begin position="16"/>
        <end position="403"/>
    </location>
</feature>
<feature type="transmembrane region" description="Helical" evidence="8">
    <location>
        <begin position="53"/>
        <end position="77"/>
    </location>
</feature>
<comment type="caution">
    <text evidence="10">The sequence shown here is derived from an EMBL/GenBank/DDBJ whole genome shotgun (WGS) entry which is preliminary data.</text>
</comment>
<dbReference type="InterPro" id="IPR020846">
    <property type="entry name" value="MFS_dom"/>
</dbReference>
<dbReference type="PANTHER" id="PTHR23513">
    <property type="entry name" value="INTEGRAL MEMBRANE EFFLUX PROTEIN-RELATED"/>
    <property type="match status" value="1"/>
</dbReference>
<evidence type="ECO:0000256" key="1">
    <source>
        <dbReference type="ARBA" id="ARBA00004651"/>
    </source>
</evidence>
<sequence>MTQPQHSTFAPLRRPAFLAYWLTGLSGNFGWLIQMVGASWLMASIGGTPEQIALVQTSVALPVMLFALPAGAVADALGRRTIVLWSQSFLLIVSTLLAVCAWLGVLTPWSLLVLTFLVGSGKALNNPGWQTMATELVPRQMLPQAISLTSLGFNIARTVGPALGGLLVAALGAFAAFCVNALSNLGVILVARRWPSTRHAGELPPENLLGAISSGLRYLALSPNLMRVQILAAIFNLAGISLMALMPLVARDLLGGGPRTYGLLLGAFGLGGVVGAMLNGPIARRLRVEQQVRGGFVLFAAGVLAVSFGSSLALTLPAAALAGGSWLVTLASFNTTVQMSAPRWVVGRCHALYQTACFAGNALGSWLWGWLATHHSTAFSLQVSAAVLILGAILGLVLRIRDFDVAGIEPQAHWQAPQPRLDLVHKSGPMLAVVEYRIAPEDEAEFLALMAKRRRARMRAGARDWTLSRDIAAADLWFERFKTPTWLDMQRLHLRRTAAEAAITARLRDLNRSGDEKPRIRYELVRSPAAPAQAPKPLRSPET</sequence>
<name>A0A3D8PA28_9RHOB</name>
<evidence type="ECO:0000256" key="2">
    <source>
        <dbReference type="ARBA" id="ARBA00022448"/>
    </source>
</evidence>
<protein>
    <submittedName>
        <fullName evidence="10">MFS transporter</fullName>
    </submittedName>
</protein>
<evidence type="ECO:0000256" key="4">
    <source>
        <dbReference type="ARBA" id="ARBA00022692"/>
    </source>
</evidence>
<dbReference type="PROSITE" id="PS50850">
    <property type="entry name" value="MFS"/>
    <property type="match status" value="1"/>
</dbReference>
<feature type="region of interest" description="Disordered" evidence="7">
    <location>
        <begin position="524"/>
        <end position="543"/>
    </location>
</feature>
<comment type="subcellular location">
    <subcellularLocation>
        <location evidence="1">Cell membrane</location>
        <topology evidence="1">Multi-pass membrane protein</topology>
    </subcellularLocation>
</comment>
<dbReference type="InterPro" id="IPR010290">
    <property type="entry name" value="TM_effector"/>
</dbReference>
<dbReference type="GO" id="GO:0005886">
    <property type="term" value="C:plasma membrane"/>
    <property type="evidence" value="ECO:0007669"/>
    <property type="project" value="UniProtKB-SubCell"/>
</dbReference>
<keyword evidence="2" id="KW-0813">Transport</keyword>
<evidence type="ECO:0000256" key="3">
    <source>
        <dbReference type="ARBA" id="ARBA00022475"/>
    </source>
</evidence>
<feature type="transmembrane region" description="Helical" evidence="8">
    <location>
        <begin position="351"/>
        <end position="371"/>
    </location>
</feature>
<evidence type="ECO:0000256" key="6">
    <source>
        <dbReference type="ARBA" id="ARBA00023136"/>
    </source>
</evidence>
<dbReference type="PANTHER" id="PTHR23513:SF11">
    <property type="entry name" value="STAPHYLOFERRIN A TRANSPORTER"/>
    <property type="match status" value="1"/>
</dbReference>
<evidence type="ECO:0000313" key="10">
    <source>
        <dbReference type="EMBL" id="RDW12914.1"/>
    </source>
</evidence>
<proteinExistence type="predicted"/>
<feature type="transmembrane region" description="Helical" evidence="8">
    <location>
        <begin position="377"/>
        <end position="398"/>
    </location>
</feature>
<feature type="transmembrane region" description="Helical" evidence="8">
    <location>
        <begin position="261"/>
        <end position="282"/>
    </location>
</feature>
<feature type="transmembrane region" description="Helical" evidence="8">
    <location>
        <begin position="294"/>
        <end position="314"/>
    </location>
</feature>
<dbReference type="Pfam" id="PF05977">
    <property type="entry name" value="MFS_3"/>
    <property type="match status" value="1"/>
</dbReference>
<feature type="transmembrane region" description="Helical" evidence="8">
    <location>
        <begin position="166"/>
        <end position="191"/>
    </location>
</feature>
<dbReference type="GO" id="GO:0022857">
    <property type="term" value="F:transmembrane transporter activity"/>
    <property type="evidence" value="ECO:0007669"/>
    <property type="project" value="InterPro"/>
</dbReference>
<keyword evidence="4 8" id="KW-0812">Transmembrane</keyword>
<keyword evidence="11" id="KW-1185">Reference proteome</keyword>
<dbReference type="CDD" id="cd06173">
    <property type="entry name" value="MFS_MefA_like"/>
    <property type="match status" value="1"/>
</dbReference>
<evidence type="ECO:0000313" key="11">
    <source>
        <dbReference type="Proteomes" id="UP000256679"/>
    </source>
</evidence>
<reference evidence="10 11" key="1">
    <citation type="submission" date="2018-05" db="EMBL/GenBank/DDBJ databases">
        <title>Whole genome sequencing of Paracoccus thiocyanatus SST.</title>
        <authorList>
            <person name="Ghosh W."/>
            <person name="Rameez M.J."/>
            <person name="Roy C."/>
        </authorList>
    </citation>
    <scope>NUCLEOTIDE SEQUENCE [LARGE SCALE GENOMIC DNA]</scope>
    <source>
        <strain evidence="10 11">SST</strain>
    </source>
</reference>
<dbReference type="Proteomes" id="UP000256679">
    <property type="component" value="Unassembled WGS sequence"/>
</dbReference>
<dbReference type="EMBL" id="QFCQ01000059">
    <property type="protein sequence ID" value="RDW12914.1"/>
    <property type="molecule type" value="Genomic_DNA"/>
</dbReference>
<evidence type="ECO:0000256" key="7">
    <source>
        <dbReference type="SAM" id="MobiDB-lite"/>
    </source>
</evidence>
<evidence type="ECO:0000256" key="5">
    <source>
        <dbReference type="ARBA" id="ARBA00022989"/>
    </source>
</evidence>
<evidence type="ECO:0000256" key="8">
    <source>
        <dbReference type="SAM" id="Phobius"/>
    </source>
</evidence>
<gene>
    <name evidence="10" type="ORF">DIE28_10960</name>
</gene>
<dbReference type="AlphaFoldDB" id="A0A3D8PA28"/>
<dbReference type="PROSITE" id="PS00216">
    <property type="entry name" value="SUGAR_TRANSPORT_1"/>
    <property type="match status" value="1"/>
</dbReference>
<feature type="transmembrane region" description="Helical" evidence="8">
    <location>
        <begin position="20"/>
        <end position="41"/>
    </location>
</feature>
<keyword evidence="5 8" id="KW-1133">Transmembrane helix</keyword>
<dbReference type="Gene3D" id="1.20.1250.20">
    <property type="entry name" value="MFS general substrate transporter like domains"/>
    <property type="match status" value="1"/>
</dbReference>
<accession>A0A3D8PA28</accession>